<keyword evidence="3" id="KW-1185">Reference proteome</keyword>
<dbReference type="InterPro" id="IPR007053">
    <property type="entry name" value="LRAT_dom"/>
</dbReference>
<protein>
    <recommendedName>
        <fullName evidence="1">LRAT domain-containing protein</fullName>
    </recommendedName>
</protein>
<dbReference type="EMBL" id="JAZGQO010000002">
    <property type="protein sequence ID" value="KAK6192631.1"/>
    <property type="molecule type" value="Genomic_DNA"/>
</dbReference>
<dbReference type="Gene3D" id="3.90.1720.10">
    <property type="entry name" value="endopeptidase domain like (from Nostoc punctiforme)"/>
    <property type="match status" value="1"/>
</dbReference>
<evidence type="ECO:0000313" key="2">
    <source>
        <dbReference type="EMBL" id="KAK6192631.1"/>
    </source>
</evidence>
<feature type="domain" description="LRAT" evidence="1">
    <location>
        <begin position="19"/>
        <end position="84"/>
    </location>
</feature>
<proteinExistence type="predicted"/>
<dbReference type="Proteomes" id="UP001347796">
    <property type="component" value="Unassembled WGS sequence"/>
</dbReference>
<sequence length="84" mass="9534">MGSSQSNAYDTSTLTEGDIIVFHRLTYKHYGIYIGNDEIVHFTGTKPSDATVKRDSIWKEAYGCKISLGNRDRQLRYVSFSQGH</sequence>
<gene>
    <name evidence="2" type="ORF">SNE40_004072</name>
</gene>
<evidence type="ECO:0000259" key="1">
    <source>
        <dbReference type="PROSITE" id="PS51934"/>
    </source>
</evidence>
<reference evidence="2 3" key="1">
    <citation type="submission" date="2024-01" db="EMBL/GenBank/DDBJ databases">
        <title>The genome of the rayed Mediterranean limpet Patella caerulea (Linnaeus, 1758).</title>
        <authorList>
            <person name="Anh-Thu Weber A."/>
            <person name="Halstead-Nussloch G."/>
        </authorList>
    </citation>
    <scope>NUCLEOTIDE SEQUENCE [LARGE SCALE GENOMIC DNA]</scope>
    <source>
        <strain evidence="2">AATW-2023a</strain>
        <tissue evidence="2">Whole specimen</tissue>
    </source>
</reference>
<dbReference type="PROSITE" id="PS51934">
    <property type="entry name" value="LRAT"/>
    <property type="match status" value="1"/>
</dbReference>
<dbReference type="InterPro" id="IPR038765">
    <property type="entry name" value="Papain-like_cys_pep_sf"/>
</dbReference>
<organism evidence="2 3">
    <name type="scientific">Patella caerulea</name>
    <name type="common">Rayed Mediterranean limpet</name>
    <dbReference type="NCBI Taxonomy" id="87958"/>
    <lineage>
        <taxon>Eukaryota</taxon>
        <taxon>Metazoa</taxon>
        <taxon>Spiralia</taxon>
        <taxon>Lophotrochozoa</taxon>
        <taxon>Mollusca</taxon>
        <taxon>Gastropoda</taxon>
        <taxon>Patellogastropoda</taxon>
        <taxon>Patelloidea</taxon>
        <taxon>Patellidae</taxon>
        <taxon>Patella</taxon>
    </lineage>
</organism>
<evidence type="ECO:0000313" key="3">
    <source>
        <dbReference type="Proteomes" id="UP001347796"/>
    </source>
</evidence>
<dbReference type="SUPFAM" id="SSF54001">
    <property type="entry name" value="Cysteine proteinases"/>
    <property type="match status" value="1"/>
</dbReference>
<dbReference type="Pfam" id="PF04970">
    <property type="entry name" value="LRAT"/>
    <property type="match status" value="1"/>
</dbReference>
<dbReference type="AlphaFoldDB" id="A0AAN8K982"/>
<name>A0AAN8K982_PATCE</name>
<comment type="caution">
    <text evidence="2">The sequence shown here is derived from an EMBL/GenBank/DDBJ whole genome shotgun (WGS) entry which is preliminary data.</text>
</comment>
<accession>A0AAN8K982</accession>